<dbReference type="RefSeq" id="XP_024667585.1">
    <property type="nucleotide sequence ID" value="XM_024814481.1"/>
</dbReference>
<protein>
    <submittedName>
        <fullName evidence="1">Uncharacterized protein</fullName>
    </submittedName>
</protein>
<proteinExistence type="predicted"/>
<accession>A0A2I2EYX5</accession>
<keyword evidence="2" id="KW-1185">Reference proteome</keyword>
<gene>
    <name evidence="1" type="ORF">BDW47DRAFT_113708</name>
</gene>
<sequence length="65" mass="7127">MIYLRTSLNVSSVGFASFKLSLCAALSHPPLPPSTLDNHTESLCHMPDPQGIECPRMRHIARLAP</sequence>
<reference evidence="1 2" key="1">
    <citation type="submission" date="2017-12" db="EMBL/GenBank/DDBJ databases">
        <authorList>
            <consortium name="DOE Joint Genome Institute"/>
            <person name="Haridas S."/>
            <person name="Kjaerbolling I."/>
            <person name="Vesth T.C."/>
            <person name="Frisvad J.C."/>
            <person name="Nybo J.L."/>
            <person name="Theobald S."/>
            <person name="Kuo A."/>
            <person name="Bowyer P."/>
            <person name="Matsuda Y."/>
            <person name="Mondo S."/>
            <person name="Lyhne E.K."/>
            <person name="Kogle M.E."/>
            <person name="Clum A."/>
            <person name="Lipzen A."/>
            <person name="Salamov A."/>
            <person name="Ngan C.Y."/>
            <person name="Daum C."/>
            <person name="Chiniquy J."/>
            <person name="Barry K."/>
            <person name="LaButti K."/>
            <person name="Simmons B.A."/>
            <person name="Magnuson J.K."/>
            <person name="Mortensen U.H."/>
            <person name="Larsen T.O."/>
            <person name="Grigoriev I.V."/>
            <person name="Baker S.E."/>
            <person name="Andersen M.R."/>
            <person name="Nordberg H.P."/>
            <person name="Cantor M.N."/>
            <person name="Hua S.X."/>
        </authorList>
    </citation>
    <scope>NUCLEOTIDE SEQUENCE [LARGE SCALE GENOMIC DNA]</scope>
    <source>
        <strain evidence="1 2">CBS 102.13</strain>
    </source>
</reference>
<dbReference type="AlphaFoldDB" id="A0A2I2EYX5"/>
<evidence type="ECO:0000313" key="2">
    <source>
        <dbReference type="Proteomes" id="UP000234585"/>
    </source>
</evidence>
<dbReference type="GeneID" id="36521641"/>
<dbReference type="Proteomes" id="UP000234585">
    <property type="component" value="Unassembled WGS sequence"/>
</dbReference>
<evidence type="ECO:0000313" key="1">
    <source>
        <dbReference type="EMBL" id="PLB33573.1"/>
    </source>
</evidence>
<organism evidence="1 2">
    <name type="scientific">Aspergillus candidus</name>
    <dbReference type="NCBI Taxonomy" id="41067"/>
    <lineage>
        <taxon>Eukaryota</taxon>
        <taxon>Fungi</taxon>
        <taxon>Dikarya</taxon>
        <taxon>Ascomycota</taxon>
        <taxon>Pezizomycotina</taxon>
        <taxon>Eurotiomycetes</taxon>
        <taxon>Eurotiomycetidae</taxon>
        <taxon>Eurotiales</taxon>
        <taxon>Aspergillaceae</taxon>
        <taxon>Aspergillus</taxon>
        <taxon>Aspergillus subgen. Circumdati</taxon>
    </lineage>
</organism>
<dbReference type="EMBL" id="KZ559202">
    <property type="protein sequence ID" value="PLB33573.1"/>
    <property type="molecule type" value="Genomic_DNA"/>
</dbReference>
<name>A0A2I2EYX5_ASPCN</name>